<proteinExistence type="predicted"/>
<dbReference type="SMART" id="SM00331">
    <property type="entry name" value="PP2C_SIG"/>
    <property type="match status" value="1"/>
</dbReference>
<dbReference type="PANTHER" id="PTHR43156:SF2">
    <property type="entry name" value="STAGE II SPORULATION PROTEIN E"/>
    <property type="match status" value="1"/>
</dbReference>
<dbReference type="Gene3D" id="3.60.40.10">
    <property type="entry name" value="PPM-type phosphatase domain"/>
    <property type="match status" value="1"/>
</dbReference>
<feature type="domain" description="PPM-type phosphatase" evidence="2">
    <location>
        <begin position="182"/>
        <end position="393"/>
    </location>
</feature>
<reference evidence="3" key="1">
    <citation type="journal article" date="2021" name="PeerJ">
        <title>Extensive microbial diversity within the chicken gut microbiome revealed by metagenomics and culture.</title>
        <authorList>
            <person name="Gilroy R."/>
            <person name="Ravi A."/>
            <person name="Getino M."/>
            <person name="Pursley I."/>
            <person name="Horton D.L."/>
            <person name="Alikhan N.F."/>
            <person name="Baker D."/>
            <person name="Gharbi K."/>
            <person name="Hall N."/>
            <person name="Watson M."/>
            <person name="Adriaenssens E.M."/>
            <person name="Foster-Nyarko E."/>
            <person name="Jarju S."/>
            <person name="Secka A."/>
            <person name="Antonio M."/>
            <person name="Oren A."/>
            <person name="Chaudhuri R.R."/>
            <person name="La Ragione R."/>
            <person name="Hildebrand F."/>
            <person name="Pallen M.J."/>
        </authorList>
    </citation>
    <scope>NUCLEOTIDE SEQUENCE</scope>
    <source>
        <strain evidence="3">CHK195-6426</strain>
    </source>
</reference>
<dbReference type="EMBL" id="DXGH01000030">
    <property type="protein sequence ID" value="HIW80993.1"/>
    <property type="molecule type" value="Genomic_DNA"/>
</dbReference>
<evidence type="ECO:0000313" key="4">
    <source>
        <dbReference type="Proteomes" id="UP000824265"/>
    </source>
</evidence>
<protein>
    <submittedName>
        <fullName evidence="3">SpoIIE family protein phosphatase</fullName>
    </submittedName>
</protein>
<evidence type="ECO:0000259" key="2">
    <source>
        <dbReference type="SMART" id="SM00331"/>
    </source>
</evidence>
<dbReference type="RefSeq" id="WP_318704729.1">
    <property type="nucleotide sequence ID" value="NZ_CALWMU010000011.1"/>
</dbReference>
<reference evidence="3" key="2">
    <citation type="submission" date="2021-04" db="EMBL/GenBank/DDBJ databases">
        <authorList>
            <person name="Gilroy R."/>
        </authorList>
    </citation>
    <scope>NUCLEOTIDE SEQUENCE</scope>
    <source>
        <strain evidence="3">CHK195-6426</strain>
    </source>
</reference>
<evidence type="ECO:0000256" key="1">
    <source>
        <dbReference type="ARBA" id="ARBA00022801"/>
    </source>
</evidence>
<name>A0A9D1R5Q2_9FIRM</name>
<dbReference type="InterPro" id="IPR052016">
    <property type="entry name" value="Bact_Sigma-Reg"/>
</dbReference>
<dbReference type="SUPFAM" id="SSF81606">
    <property type="entry name" value="PP2C-like"/>
    <property type="match status" value="1"/>
</dbReference>
<dbReference type="InterPro" id="IPR036457">
    <property type="entry name" value="PPM-type-like_dom_sf"/>
</dbReference>
<keyword evidence="1" id="KW-0378">Hydrolase</keyword>
<dbReference type="GO" id="GO:0016791">
    <property type="term" value="F:phosphatase activity"/>
    <property type="evidence" value="ECO:0007669"/>
    <property type="project" value="TreeGrafter"/>
</dbReference>
<comment type="caution">
    <text evidence="3">The sequence shown here is derived from an EMBL/GenBank/DDBJ whole genome shotgun (WGS) entry which is preliminary data.</text>
</comment>
<accession>A0A9D1R5Q2</accession>
<organism evidence="3 4">
    <name type="scientific">Candidatus Acetatifactor stercoripullorum</name>
    <dbReference type="NCBI Taxonomy" id="2838414"/>
    <lineage>
        <taxon>Bacteria</taxon>
        <taxon>Bacillati</taxon>
        <taxon>Bacillota</taxon>
        <taxon>Clostridia</taxon>
        <taxon>Lachnospirales</taxon>
        <taxon>Lachnospiraceae</taxon>
        <taxon>Acetatifactor</taxon>
    </lineage>
</organism>
<evidence type="ECO:0000313" key="3">
    <source>
        <dbReference type="EMBL" id="HIW80993.1"/>
    </source>
</evidence>
<dbReference type="Pfam" id="PF07228">
    <property type="entry name" value="SpoIIE"/>
    <property type="match status" value="1"/>
</dbReference>
<dbReference type="Proteomes" id="UP000824265">
    <property type="component" value="Unassembled WGS sequence"/>
</dbReference>
<dbReference type="AlphaFoldDB" id="A0A9D1R5Q2"/>
<gene>
    <name evidence="3" type="ORF">H9742_05585</name>
</gene>
<sequence>MGTDRWKMREKEIYTVQVPDLCKRRLLGYAETFRELARSFGGAFEGTETGTDRQTFLDARKVWENRQVMGSNFSEVAQIMTEVADQVFHYEPMEEKCRRQIVHAMKEEGIVVEDICYLPQADDRKAIGLTMCIRKRDRMPSQEAADMLSVLLDRHLQVSVTSPYYIEREIHSFILVEEPSFIVLSGFSKAVKENETVSGDNYAMIESEKGRLTVLLSDGTGSGEEASAESERVLDLMEKMLEAGYGMETAVNLVNAALFARGEEHNHPTLDICDLDLYRGSCSLWKVGAAASFLKKGRKVEEIEMGSLPLGVFRSIEPEAVHRRLTDGDYLVLVTDGVLDALGEGNYEEAMCEAISEVTKQNPREIAEQLLQMVIRTSKGRILDDMTIIVIGIWENSGIT</sequence>
<dbReference type="InterPro" id="IPR001932">
    <property type="entry name" value="PPM-type_phosphatase-like_dom"/>
</dbReference>
<dbReference type="PANTHER" id="PTHR43156">
    <property type="entry name" value="STAGE II SPORULATION PROTEIN E-RELATED"/>
    <property type="match status" value="1"/>
</dbReference>